<comment type="subcellular location">
    <subcellularLocation>
        <location evidence="7">Cell membrane</location>
        <topology evidence="7">Single-pass membrane protein</topology>
    </subcellularLocation>
</comment>
<evidence type="ECO:0000256" key="2">
    <source>
        <dbReference type="ARBA" id="ARBA00022692"/>
    </source>
</evidence>
<dbReference type="PANTHER" id="PTHR30518:SF2">
    <property type="entry name" value="ENDOLYTIC MUREIN TRANSGLYCOSYLASE"/>
    <property type="match status" value="1"/>
</dbReference>
<keyword evidence="2 7" id="KW-0812">Transmembrane</keyword>
<dbReference type="InterPro" id="IPR003770">
    <property type="entry name" value="MLTG-like"/>
</dbReference>
<dbReference type="CDD" id="cd08010">
    <property type="entry name" value="MltG_like"/>
    <property type="match status" value="1"/>
</dbReference>
<evidence type="ECO:0000256" key="4">
    <source>
        <dbReference type="ARBA" id="ARBA00023136"/>
    </source>
</evidence>
<evidence type="ECO:0000313" key="9">
    <source>
        <dbReference type="Proteomes" id="UP001139263"/>
    </source>
</evidence>
<evidence type="ECO:0000256" key="6">
    <source>
        <dbReference type="ARBA" id="ARBA00023316"/>
    </source>
</evidence>
<comment type="function">
    <text evidence="7">Functions as a peptidoglycan terminase that cleaves nascent peptidoglycan strands endolytically to terminate their elongation.</text>
</comment>
<dbReference type="AlphaFoldDB" id="A0A9X1V667"/>
<dbReference type="RefSeq" id="WP_241711549.1">
    <property type="nucleotide sequence ID" value="NZ_JALBUF010000001.1"/>
</dbReference>
<dbReference type="Gene3D" id="3.30.1490.480">
    <property type="entry name" value="Endolytic murein transglycosylase"/>
    <property type="match status" value="1"/>
</dbReference>
<comment type="similarity">
    <text evidence="7">Belongs to the transglycosylase MltG family.</text>
</comment>
<keyword evidence="1 7" id="KW-1003">Cell membrane</keyword>
<dbReference type="EMBL" id="JALBUF010000001">
    <property type="protein sequence ID" value="MCI0181922.1"/>
    <property type="molecule type" value="Genomic_DNA"/>
</dbReference>
<dbReference type="Pfam" id="PF02618">
    <property type="entry name" value="YceG"/>
    <property type="match status" value="1"/>
</dbReference>
<evidence type="ECO:0000256" key="5">
    <source>
        <dbReference type="ARBA" id="ARBA00023239"/>
    </source>
</evidence>
<dbReference type="HAMAP" id="MF_02065">
    <property type="entry name" value="MltG"/>
    <property type="match status" value="1"/>
</dbReference>
<evidence type="ECO:0000256" key="7">
    <source>
        <dbReference type="HAMAP-Rule" id="MF_02065"/>
    </source>
</evidence>
<keyword evidence="9" id="KW-1185">Reference proteome</keyword>
<dbReference type="EC" id="4.2.2.29" evidence="7"/>
<protein>
    <recommendedName>
        <fullName evidence="7">Endolytic murein transglycosylase</fullName>
        <ecNumber evidence="7">4.2.2.29</ecNumber>
    </recommendedName>
    <alternativeName>
        <fullName evidence="7">Peptidoglycan lytic transglycosylase</fullName>
    </alternativeName>
    <alternativeName>
        <fullName evidence="7">Peptidoglycan polymerization terminase</fullName>
    </alternativeName>
</protein>
<organism evidence="8 9">
    <name type="scientific">Sulfoacidibacillus ferrooxidans</name>
    <dbReference type="NCBI Taxonomy" id="2005001"/>
    <lineage>
        <taxon>Bacteria</taxon>
        <taxon>Bacillati</taxon>
        <taxon>Bacillota</taxon>
        <taxon>Bacilli</taxon>
        <taxon>Bacillales</taxon>
        <taxon>Alicyclobacillaceae</taxon>
        <taxon>Sulfoacidibacillus</taxon>
    </lineage>
</organism>
<feature type="site" description="Important for catalytic activity" evidence="7">
    <location>
        <position position="238"/>
    </location>
</feature>
<comment type="catalytic activity">
    <reaction evidence="7">
        <text>a peptidoglycan chain = a peptidoglycan chain with N-acetyl-1,6-anhydromuramyl-[peptide] at the reducing end + a peptidoglycan chain with N-acetylglucosamine at the non-reducing end.</text>
        <dbReference type="EC" id="4.2.2.29"/>
    </reaction>
</comment>
<feature type="transmembrane region" description="Helical" evidence="7">
    <location>
        <begin position="14"/>
        <end position="40"/>
    </location>
</feature>
<dbReference type="GO" id="GO:0009252">
    <property type="term" value="P:peptidoglycan biosynthetic process"/>
    <property type="evidence" value="ECO:0007669"/>
    <property type="project" value="UniProtKB-UniRule"/>
</dbReference>
<accession>A0A9X1V667</accession>
<name>A0A9X1V667_9BACL</name>
<dbReference type="GO" id="GO:0071555">
    <property type="term" value="P:cell wall organization"/>
    <property type="evidence" value="ECO:0007669"/>
    <property type="project" value="UniProtKB-KW"/>
</dbReference>
<evidence type="ECO:0000256" key="3">
    <source>
        <dbReference type="ARBA" id="ARBA00022989"/>
    </source>
</evidence>
<dbReference type="Proteomes" id="UP001139263">
    <property type="component" value="Unassembled WGS sequence"/>
</dbReference>
<dbReference type="NCBIfam" id="TIGR00247">
    <property type="entry name" value="endolytic transglycosylase MltG"/>
    <property type="match status" value="1"/>
</dbReference>
<keyword evidence="6 7" id="KW-0961">Cell wall biogenesis/degradation</keyword>
<evidence type="ECO:0000256" key="1">
    <source>
        <dbReference type="ARBA" id="ARBA00022475"/>
    </source>
</evidence>
<keyword evidence="5 7" id="KW-0456">Lyase</keyword>
<keyword evidence="3 7" id="KW-1133">Transmembrane helix</keyword>
<proteinExistence type="inferred from homology"/>
<comment type="caution">
    <text evidence="8">The sequence shown here is derived from an EMBL/GenBank/DDBJ whole genome shotgun (WGS) entry which is preliminary data.</text>
</comment>
<sequence length="361" mass="40231">MIESRFARGTIRRVIFVVAAVVILLVLIMLAAFGALYFIANRPSGVPGQSKWVDVHQGMASVDIADTLASKGLISSPFWFRAYLFLTHQGGDLQAGRYRFSSGMSMVQVIQELKLGAAQFNTVKVTIPEGYTVQQIAAVLAQDKVCSVQSFMYAVHHDHFSYGFIKDIPHNKLVRDPLEGYLFPDTYDFLKGESPTLILQTMLGEMNQVLTPERLQALKKEDMTLSQMMTVASMIEKEAKLNSERPLIASVIYNRLHHHPPMRLRIDATVLYAIGYHSTLPPSAFLVNNPYNTYVFYGLPPGPIANPGIHSIMAALHPAKTDYYYYVAKGNGTGASYFATTYAQQLANEAKRAQNLAKRQQ</sequence>
<dbReference type="GO" id="GO:0005886">
    <property type="term" value="C:plasma membrane"/>
    <property type="evidence" value="ECO:0007669"/>
    <property type="project" value="UniProtKB-SubCell"/>
</dbReference>
<dbReference type="GO" id="GO:0008932">
    <property type="term" value="F:lytic endotransglycosylase activity"/>
    <property type="evidence" value="ECO:0007669"/>
    <property type="project" value="UniProtKB-UniRule"/>
</dbReference>
<dbReference type="PANTHER" id="PTHR30518">
    <property type="entry name" value="ENDOLYTIC MUREIN TRANSGLYCOSYLASE"/>
    <property type="match status" value="1"/>
</dbReference>
<keyword evidence="4 7" id="KW-0472">Membrane</keyword>
<reference evidence="8" key="1">
    <citation type="submission" date="2022-03" db="EMBL/GenBank/DDBJ databases">
        <title>Draft Genome Sequence of Firmicute Strain S0AB, a Heterotrophic Iron/Sulfur-Oxidizing Extreme Acidophile.</title>
        <authorList>
            <person name="Vergara E."/>
            <person name="Pakostova E."/>
            <person name="Johnson D.B."/>
            <person name="Holmes D.S."/>
        </authorList>
    </citation>
    <scope>NUCLEOTIDE SEQUENCE</scope>
    <source>
        <strain evidence="8">S0AB</strain>
    </source>
</reference>
<gene>
    <name evidence="7 8" type="primary">mltG</name>
    <name evidence="8" type="ORF">MM817_00169</name>
</gene>
<evidence type="ECO:0000313" key="8">
    <source>
        <dbReference type="EMBL" id="MCI0181922.1"/>
    </source>
</evidence>